<dbReference type="InterPro" id="IPR011250">
    <property type="entry name" value="OMP/PagP_B-barrel"/>
</dbReference>
<name>A0A9Q7E9C0_MYROD</name>
<evidence type="ECO:0000313" key="3">
    <source>
        <dbReference type="EMBL" id="QQU00992.1"/>
    </source>
</evidence>
<feature type="domain" description="Outer membrane protein beta-barrel" evidence="2">
    <location>
        <begin position="36"/>
        <end position="177"/>
    </location>
</feature>
<dbReference type="Gene3D" id="2.40.160.20">
    <property type="match status" value="1"/>
</dbReference>
<dbReference type="Pfam" id="PF13568">
    <property type="entry name" value="OMP_b-brl_2"/>
    <property type="match status" value="1"/>
</dbReference>
<dbReference type="AlphaFoldDB" id="A0A9Q7E9C0"/>
<gene>
    <name evidence="3" type="ORF">I6I88_04345</name>
</gene>
<dbReference type="EMBL" id="CP068108">
    <property type="protein sequence ID" value="QQU00992.1"/>
    <property type="molecule type" value="Genomic_DNA"/>
</dbReference>
<feature type="chain" id="PRO_5040207920" evidence="1">
    <location>
        <begin position="22"/>
        <end position="201"/>
    </location>
</feature>
<dbReference type="GeneID" id="93526867"/>
<evidence type="ECO:0000256" key="1">
    <source>
        <dbReference type="SAM" id="SignalP"/>
    </source>
</evidence>
<evidence type="ECO:0000313" key="4">
    <source>
        <dbReference type="Proteomes" id="UP000596202"/>
    </source>
</evidence>
<sequence length="201" mass="22916">MKLKLHLTFLFLLFSCYTANAQFYGNDLYCYDCDFGIEVGGTLSNINGLDASEKAGLYIGLYNSYDFNDHWAIRFGLGYANLGARIKEYKTNVVLHTALIEPISVHYTFKQKFKTFLGANLGMTFFGKNPYNEDEPGMMLMPEGIKFFDVSLFAGGGYKLTDNLDLNLRYNLGMTNINNMEDSDAKWKNNWMSLSVAYTFR</sequence>
<dbReference type="InterPro" id="IPR025665">
    <property type="entry name" value="Beta-barrel_OMP_2"/>
</dbReference>
<dbReference type="RefSeq" id="WP_006264951.1">
    <property type="nucleotide sequence ID" value="NZ_CP068108.1"/>
</dbReference>
<reference evidence="3 4" key="1">
    <citation type="submission" date="2021-01" db="EMBL/GenBank/DDBJ databases">
        <title>FDA dAtabase for Regulatory Grade micrObial Sequences (FDA-ARGOS): Supporting development and validation of Infectious Disease Dx tests.</title>
        <authorList>
            <person name="Sproer C."/>
            <person name="Gronow S."/>
            <person name="Severitt S."/>
            <person name="Schroder I."/>
            <person name="Tallon L."/>
            <person name="Sadzewicz L."/>
            <person name="Zhao X."/>
            <person name="Boylan J."/>
            <person name="Ott S."/>
            <person name="Bowen H."/>
            <person name="Vavikolanu K."/>
            <person name="Mehta A."/>
            <person name="Aluvathingal J."/>
            <person name="Nadendla S."/>
            <person name="Lowell S."/>
            <person name="Myers T."/>
            <person name="Yan Y."/>
            <person name="Sichtig H."/>
        </authorList>
    </citation>
    <scope>NUCLEOTIDE SEQUENCE [LARGE SCALE GENOMIC DNA]</scope>
    <source>
        <strain evidence="3 4">FDAARGOS_1131</strain>
    </source>
</reference>
<dbReference type="OrthoDB" id="947434at2"/>
<organism evidence="3 4">
    <name type="scientific">Myroides odoratus</name>
    <name type="common">Flavobacterium odoratum</name>
    <dbReference type="NCBI Taxonomy" id="256"/>
    <lineage>
        <taxon>Bacteria</taxon>
        <taxon>Pseudomonadati</taxon>
        <taxon>Bacteroidota</taxon>
        <taxon>Flavobacteriia</taxon>
        <taxon>Flavobacteriales</taxon>
        <taxon>Flavobacteriaceae</taxon>
        <taxon>Myroides</taxon>
    </lineage>
</organism>
<protein>
    <submittedName>
        <fullName evidence="3">PorT family protein</fullName>
    </submittedName>
</protein>
<keyword evidence="1" id="KW-0732">Signal</keyword>
<dbReference type="Proteomes" id="UP000596202">
    <property type="component" value="Chromosome"/>
</dbReference>
<dbReference type="SUPFAM" id="SSF56925">
    <property type="entry name" value="OMPA-like"/>
    <property type="match status" value="1"/>
</dbReference>
<dbReference type="PROSITE" id="PS51257">
    <property type="entry name" value="PROKAR_LIPOPROTEIN"/>
    <property type="match status" value="1"/>
</dbReference>
<accession>A0A9Q7E9C0</accession>
<evidence type="ECO:0000259" key="2">
    <source>
        <dbReference type="Pfam" id="PF13568"/>
    </source>
</evidence>
<feature type="signal peptide" evidence="1">
    <location>
        <begin position="1"/>
        <end position="21"/>
    </location>
</feature>
<proteinExistence type="predicted"/>